<reference evidence="1" key="1">
    <citation type="submission" date="2022-04" db="EMBL/GenBank/DDBJ databases">
        <title>Genome of the entomopathogenic fungus Entomophthora muscae.</title>
        <authorList>
            <person name="Elya C."/>
            <person name="Lovett B.R."/>
            <person name="Lee E."/>
            <person name="Macias A.M."/>
            <person name="Hajek A.E."/>
            <person name="De Bivort B.L."/>
            <person name="Kasson M.T."/>
            <person name="De Fine Licht H.H."/>
            <person name="Stajich J.E."/>
        </authorList>
    </citation>
    <scope>NUCLEOTIDE SEQUENCE</scope>
    <source>
        <strain evidence="1">Berkeley</strain>
    </source>
</reference>
<keyword evidence="1" id="KW-0378">Hydrolase</keyword>
<name>A0ACC2S099_9FUNG</name>
<dbReference type="EMBL" id="QTSX02006392">
    <property type="protein sequence ID" value="KAJ9055722.1"/>
    <property type="molecule type" value="Genomic_DNA"/>
</dbReference>
<sequence length="415" mass="45966">MGCLSILCTALFIFSFLSLAKSQTHRQVSFENSPGKQEISSAKTKLDLKHIFHLGSPQDLHQGGTSLPDGNVFKLMTVPQASQKTQNTQKEIDFQLLQKHIDTGGLMAFESPNENVLRLRKSILNLAKMAEHAYDPLPSTPWEDMEPGWHVNTSFGWNEKSVRGYVFSDQDSKVLIISFKGTTLTFLPGDGGATVPRDKESDNLMFSCCYGDAMSWTQKDSCSLGNNICSQGCLEDHINANTTYYHGAQLIYDAVVTKYGHENIMLVGHSLGGSLAALVGLANKKPAFTFEAPGEKLYAHRLGIDSTENDRKPYIFHHGHNADPLFLGTCNGKMSLCYLAGYGMDSKCHTSTSCVFDTVEGLNWSESLLHHRITDVVGKIYEGWSDGTLEIDSYCKSNRNCTDCSDWEYARPPSK</sequence>
<dbReference type="EC" id="3.1.1.3" evidence="1"/>
<gene>
    <name evidence="1" type="primary">ATG15_1</name>
    <name evidence="1" type="ORF">DSO57_1001160</name>
</gene>
<proteinExistence type="predicted"/>
<dbReference type="Proteomes" id="UP001165960">
    <property type="component" value="Unassembled WGS sequence"/>
</dbReference>
<evidence type="ECO:0000313" key="2">
    <source>
        <dbReference type="Proteomes" id="UP001165960"/>
    </source>
</evidence>
<comment type="caution">
    <text evidence="1">The sequence shown here is derived from an EMBL/GenBank/DDBJ whole genome shotgun (WGS) entry which is preliminary data.</text>
</comment>
<organism evidence="1 2">
    <name type="scientific">Entomophthora muscae</name>
    <dbReference type="NCBI Taxonomy" id="34485"/>
    <lineage>
        <taxon>Eukaryota</taxon>
        <taxon>Fungi</taxon>
        <taxon>Fungi incertae sedis</taxon>
        <taxon>Zoopagomycota</taxon>
        <taxon>Entomophthoromycotina</taxon>
        <taxon>Entomophthoromycetes</taxon>
        <taxon>Entomophthorales</taxon>
        <taxon>Entomophthoraceae</taxon>
        <taxon>Entomophthora</taxon>
    </lineage>
</organism>
<protein>
    <submittedName>
        <fullName evidence="1">Lipase atg15</fullName>
        <ecNumber evidence="1">3.1.1.3</ecNumber>
    </submittedName>
</protein>
<keyword evidence="2" id="KW-1185">Reference proteome</keyword>
<accession>A0ACC2S099</accession>
<evidence type="ECO:0000313" key="1">
    <source>
        <dbReference type="EMBL" id="KAJ9055722.1"/>
    </source>
</evidence>